<protein>
    <submittedName>
        <fullName evidence="10">Tectonic family member 2</fullName>
    </submittedName>
</protein>
<keyword evidence="6" id="KW-0472">Membrane</keyword>
<keyword evidence="4" id="KW-0970">Cilium biogenesis/degradation</keyword>
<dbReference type="OrthoDB" id="9282501at2759"/>
<comment type="similarity">
    <text evidence="1">Belongs to the tectonic family.</text>
</comment>
<evidence type="ECO:0000256" key="2">
    <source>
        <dbReference type="ARBA" id="ARBA00011495"/>
    </source>
</evidence>
<dbReference type="InterPro" id="IPR057724">
    <property type="entry name" value="TCTN1-3_N"/>
</dbReference>
<keyword evidence="5" id="KW-0325">Glycoprotein</keyword>
<evidence type="ECO:0000256" key="4">
    <source>
        <dbReference type="ARBA" id="ARBA00022794"/>
    </source>
</evidence>
<evidence type="ECO:0000259" key="8">
    <source>
        <dbReference type="Pfam" id="PF07773"/>
    </source>
</evidence>
<feature type="transmembrane region" description="Helical" evidence="6">
    <location>
        <begin position="681"/>
        <end position="701"/>
    </location>
</feature>
<dbReference type="OMA" id="GWFPFLC"/>
<evidence type="ECO:0000256" key="3">
    <source>
        <dbReference type="ARBA" id="ARBA00022729"/>
    </source>
</evidence>
<feature type="signal peptide" evidence="7">
    <location>
        <begin position="1"/>
        <end position="18"/>
    </location>
</feature>
<feature type="chain" id="PRO_5046410948" evidence="7">
    <location>
        <begin position="19"/>
        <end position="713"/>
    </location>
</feature>
<dbReference type="InterPro" id="IPR011677">
    <property type="entry name" value="TCTN1-3_dom"/>
</dbReference>
<evidence type="ECO:0000313" key="10">
    <source>
        <dbReference type="Ensembl" id="ENSGMOP00000064369.1"/>
    </source>
</evidence>
<dbReference type="Pfam" id="PF25752">
    <property type="entry name" value="DUF1619_N"/>
    <property type="match status" value="1"/>
</dbReference>
<feature type="domain" description="Tectonic-1-3 N-terminal" evidence="9">
    <location>
        <begin position="150"/>
        <end position="253"/>
    </location>
</feature>
<evidence type="ECO:0000256" key="5">
    <source>
        <dbReference type="ARBA" id="ARBA00023180"/>
    </source>
</evidence>
<keyword evidence="3 7" id="KW-0732">Signal</keyword>
<dbReference type="PANTHER" id="PTHR14611:SF6">
    <property type="entry name" value="TECTONIC-2"/>
    <property type="match status" value="1"/>
</dbReference>
<proteinExistence type="inferred from homology"/>
<evidence type="ECO:0000256" key="1">
    <source>
        <dbReference type="ARBA" id="ARBA00007633"/>
    </source>
</evidence>
<reference evidence="10" key="2">
    <citation type="submission" date="2025-09" db="UniProtKB">
        <authorList>
            <consortium name="Ensembl"/>
        </authorList>
    </citation>
    <scope>IDENTIFICATION</scope>
</reference>
<feature type="domain" description="Tectonic-1-3" evidence="8">
    <location>
        <begin position="276"/>
        <end position="406"/>
    </location>
</feature>
<dbReference type="GeneTree" id="ENSGT00570000079101"/>
<reference evidence="10" key="1">
    <citation type="submission" date="2025-08" db="UniProtKB">
        <authorList>
            <consortium name="Ensembl"/>
        </authorList>
    </citation>
    <scope>IDENTIFICATION</scope>
</reference>
<sequence>MAITFSFILSLFFFSSDSLSNTGGDLVFQPSYSVATGPSLTIYLLGNASDRLLFLKNTSPSDTGSLPPPSCTVEPTQWLLTKEQIGKTAVRIQLKLERSLQLCGNNETDTDCCQQPLCVLETLELSACQEGVPPVSMYIQAQIYATFSPTNPGSENRTVLPNQVYQPLGSCPCDLTSGACNVRCCCDQDCSKEVLKLFEGHCLQGPFGGQVSPAPDYQCSAQSTANAPDWFPFLCVMSAPENNPYLGLFYQGKTLIPKPSPSFQRPVLSAPLPADEYRQGSPIFTMSDQYFTIPQELFAGQCANTAPVAYLKNFNIKCTTLIKFCPIGPPLQMSPSDLRVQVKDGQGGVITIDVLDEVAVDLSPFISSSESPYSTDEGQVCENVTLAMDYQFFWQANGITSITLRRTVGTIVLNSSVAVTARYSSVFLSGNVTDQHKKSGNPGYLVGAPVLAGSGDTLDNTTFIERSSINIWQPVGDGVCSTAERRPVMFGVNATAGCLLAVSQYNLTQCDVLREMVASLQASLVMATHVAKTGDPDFQRMADWLKISYVLVNGSSADGGGWCSGVLWHQHVHVRSAVTGEVGGVPQREIQALTISYKMSSWRLECGGGDPSSCLDPMETQLFPVSSSVTFTDVLVNSGPPKTRFQVNFTEYDCDRNDVCWPELAFPFTRYYTGEPYSQSLAKGLILVFFFIVASVLGTPWKQIRQAWNTSSL</sequence>
<evidence type="ECO:0000256" key="6">
    <source>
        <dbReference type="SAM" id="Phobius"/>
    </source>
</evidence>
<evidence type="ECO:0000313" key="11">
    <source>
        <dbReference type="Proteomes" id="UP000694546"/>
    </source>
</evidence>
<dbReference type="InterPro" id="IPR040354">
    <property type="entry name" value="TCTN1-3"/>
</dbReference>
<dbReference type="Proteomes" id="UP000694546">
    <property type="component" value="Chromosome 6"/>
</dbReference>
<dbReference type="GeneID" id="115545248"/>
<dbReference type="GO" id="GO:1904491">
    <property type="term" value="P:protein localization to ciliary transition zone"/>
    <property type="evidence" value="ECO:0007669"/>
    <property type="project" value="TreeGrafter"/>
</dbReference>
<dbReference type="GO" id="GO:0007224">
    <property type="term" value="P:smoothened signaling pathway"/>
    <property type="evidence" value="ECO:0007669"/>
    <property type="project" value="TreeGrafter"/>
</dbReference>
<dbReference type="PANTHER" id="PTHR14611">
    <property type="entry name" value="TECTONIC FAMILY MEMBER"/>
    <property type="match status" value="1"/>
</dbReference>
<name>A0A8C5CME0_GADMO</name>
<organism evidence="10 11">
    <name type="scientific">Gadus morhua</name>
    <name type="common">Atlantic cod</name>
    <dbReference type="NCBI Taxonomy" id="8049"/>
    <lineage>
        <taxon>Eukaryota</taxon>
        <taxon>Metazoa</taxon>
        <taxon>Chordata</taxon>
        <taxon>Craniata</taxon>
        <taxon>Vertebrata</taxon>
        <taxon>Euteleostomi</taxon>
        <taxon>Actinopterygii</taxon>
        <taxon>Neopterygii</taxon>
        <taxon>Teleostei</taxon>
        <taxon>Neoteleostei</taxon>
        <taxon>Acanthomorphata</taxon>
        <taxon>Zeiogadaria</taxon>
        <taxon>Gadariae</taxon>
        <taxon>Gadiformes</taxon>
        <taxon>Gadoidei</taxon>
        <taxon>Gadidae</taxon>
        <taxon>Gadus</taxon>
    </lineage>
</organism>
<dbReference type="GO" id="GO:0036038">
    <property type="term" value="C:MKS complex"/>
    <property type="evidence" value="ECO:0007669"/>
    <property type="project" value="TreeGrafter"/>
</dbReference>
<accession>A0A8C5CME0</accession>
<dbReference type="Ensembl" id="ENSGMOT00000028894.1">
    <property type="protein sequence ID" value="ENSGMOP00000064369.1"/>
    <property type="gene ID" value="ENSGMOG00000029786.1"/>
</dbReference>
<comment type="subunit">
    <text evidence="2">Part of the tectonic-like complex (also named B9 complex).</text>
</comment>
<dbReference type="RefSeq" id="XP_030214065.1">
    <property type="nucleotide sequence ID" value="XM_030358205.1"/>
</dbReference>
<dbReference type="AlphaFoldDB" id="A0A8C5CME0"/>
<dbReference type="GO" id="GO:0060271">
    <property type="term" value="P:cilium assembly"/>
    <property type="evidence" value="ECO:0007669"/>
    <property type="project" value="TreeGrafter"/>
</dbReference>
<evidence type="ECO:0000259" key="9">
    <source>
        <dbReference type="Pfam" id="PF25752"/>
    </source>
</evidence>
<keyword evidence="11" id="KW-1185">Reference proteome</keyword>
<gene>
    <name evidence="10" type="primary">TCTN2</name>
</gene>
<keyword evidence="6" id="KW-0812">Transmembrane</keyword>
<dbReference type="Pfam" id="PF07773">
    <property type="entry name" value="TCTN_DUF1619"/>
    <property type="match status" value="2"/>
</dbReference>
<evidence type="ECO:0000256" key="7">
    <source>
        <dbReference type="SAM" id="SignalP"/>
    </source>
</evidence>
<keyword evidence="6" id="KW-1133">Transmembrane helix</keyword>
<feature type="domain" description="Tectonic-1-3" evidence="8">
    <location>
        <begin position="440"/>
        <end position="600"/>
    </location>
</feature>